<keyword evidence="3" id="KW-1185">Reference proteome</keyword>
<sequence length="196" mass="21474">MSSSHHPPYHFEQEVEAQEAHEEDPYSSSDNDDDDESIPQTRRTTQNIRTVQTAISTPPPQWDPQNRAFTSALTTIRNDANVKSHLERLEEMKRVGGRREGVLADLVYTEIMAVICHAARAVSLAGVRGEGEGREEFEVRRGRRARTEGGFCWMVGEHGSAGGGETLEGDAEERLRSMGVGVVDDGAGGERRGVGG</sequence>
<organism evidence="2 3">
    <name type="scientific">Venturia inaequalis</name>
    <name type="common">Apple scab fungus</name>
    <dbReference type="NCBI Taxonomy" id="5025"/>
    <lineage>
        <taxon>Eukaryota</taxon>
        <taxon>Fungi</taxon>
        <taxon>Dikarya</taxon>
        <taxon>Ascomycota</taxon>
        <taxon>Pezizomycotina</taxon>
        <taxon>Dothideomycetes</taxon>
        <taxon>Pleosporomycetidae</taxon>
        <taxon>Venturiales</taxon>
        <taxon>Venturiaceae</taxon>
        <taxon>Venturia</taxon>
    </lineage>
</organism>
<protein>
    <submittedName>
        <fullName evidence="2">Uncharacterized protein</fullName>
    </submittedName>
</protein>
<evidence type="ECO:0000313" key="3">
    <source>
        <dbReference type="Proteomes" id="UP000490939"/>
    </source>
</evidence>
<accession>A0A8H3UA93</accession>
<proteinExistence type="predicted"/>
<dbReference type="Proteomes" id="UP000490939">
    <property type="component" value="Unassembled WGS sequence"/>
</dbReference>
<feature type="compositionally biased region" description="Basic and acidic residues" evidence="1">
    <location>
        <begin position="9"/>
        <end position="24"/>
    </location>
</feature>
<gene>
    <name evidence="2" type="ORF">EG327_000295</name>
</gene>
<dbReference type="EMBL" id="WNWR01001043">
    <property type="protein sequence ID" value="KAE9965917.1"/>
    <property type="molecule type" value="Genomic_DNA"/>
</dbReference>
<feature type="region of interest" description="Disordered" evidence="1">
    <location>
        <begin position="1"/>
        <end position="49"/>
    </location>
</feature>
<dbReference type="AlphaFoldDB" id="A0A8H3UA93"/>
<comment type="caution">
    <text evidence="2">The sequence shown here is derived from an EMBL/GenBank/DDBJ whole genome shotgun (WGS) entry which is preliminary data.</text>
</comment>
<evidence type="ECO:0000313" key="2">
    <source>
        <dbReference type="EMBL" id="KAE9965917.1"/>
    </source>
</evidence>
<evidence type="ECO:0000256" key="1">
    <source>
        <dbReference type="SAM" id="MobiDB-lite"/>
    </source>
</evidence>
<name>A0A8H3UA93_VENIN</name>
<feature type="compositionally biased region" description="Polar residues" evidence="1">
    <location>
        <begin position="38"/>
        <end position="49"/>
    </location>
</feature>
<reference evidence="2 3" key="1">
    <citation type="submission" date="2019-07" db="EMBL/GenBank/DDBJ databases">
        <title>Venturia inaequalis Genome Resource.</title>
        <authorList>
            <person name="Lichtner F.J."/>
        </authorList>
    </citation>
    <scope>NUCLEOTIDE SEQUENCE [LARGE SCALE GENOMIC DNA]</scope>
    <source>
        <strain evidence="2 3">DMI_063113</strain>
    </source>
</reference>